<feature type="active site" evidence="8">
    <location>
        <position position="330"/>
    </location>
</feature>
<feature type="binding site" evidence="8">
    <location>
        <position position="328"/>
    </location>
    <ligand>
        <name>Mn(2+)</name>
        <dbReference type="ChEBI" id="CHEBI:29035"/>
        <label>2</label>
    </ligand>
</feature>
<dbReference type="RefSeq" id="WP_116538256.1">
    <property type="nucleotide sequence ID" value="NZ_QDFT01000039.1"/>
</dbReference>
<feature type="binding site" evidence="8">
    <location>
        <position position="326"/>
    </location>
    <ligand>
        <name>Mn(2+)</name>
        <dbReference type="ChEBI" id="CHEBI:29035"/>
        <label>1</label>
    </ligand>
</feature>
<feature type="active site" evidence="8">
    <location>
        <position position="256"/>
    </location>
</feature>
<dbReference type="CDD" id="cd00433">
    <property type="entry name" value="Peptidase_M17"/>
    <property type="match status" value="1"/>
</dbReference>
<comment type="cofactor">
    <cofactor evidence="8">
        <name>Mn(2+)</name>
        <dbReference type="ChEBI" id="CHEBI:29035"/>
    </cofactor>
    <text evidence="8">Binds 2 manganese ions per subunit.</text>
</comment>
<dbReference type="AlphaFoldDB" id="A0A2T7W6Z5"/>
<evidence type="ECO:0000313" key="10">
    <source>
        <dbReference type="EMBL" id="PVE65379.1"/>
    </source>
</evidence>
<dbReference type="PANTHER" id="PTHR11963:SF23">
    <property type="entry name" value="CYTOSOL AMINOPEPTIDASE"/>
    <property type="match status" value="1"/>
</dbReference>
<sequence length="488" mass="49765">MPFPSVAYTDAPVLESDADAILLIVPTLTEGAPDPDGWDGLGSALASIGFTGATGSFQRVHVPGVDTPVAVAGAGTDPSEAALRDAAGTGLRQLTGFAHVAVAALVESAWRPLAEGAALGGYRFADYKKKSPKARAARVTVSAPTAPSEADTAAVAAIAGAVALVKDLVTTPAEWLGPADFAVAAAAAVADLPVEVEILDEEALREGGYGGILGVGQGSDRPPRMVRLDYSPAGAERHVALVGKGITFDTGGLSLKPPASMVGMKYDMCGAATVLAVLKAAAEMQLPIQVSAWLCIADNMPSGRATRPGDVLRTLDGTTVEVLNTDAEGRLVLADGLAAASREHPDLIVDVATLTGAITVALGNRHTGVMGEDDAVAAYLAAAGRTAELAWPLPLPDHMVDDLDSPIADLQNAKIGDPAGGSLFAGLFLRHFVGRVSEDADAPRIPWVHLDIAGVGMNKSAPFGYTDKGVTGATVRSLVDLLATDAAR</sequence>
<evidence type="ECO:0000259" key="9">
    <source>
        <dbReference type="PROSITE" id="PS00631"/>
    </source>
</evidence>
<evidence type="ECO:0000256" key="3">
    <source>
        <dbReference type="ARBA" id="ARBA00009528"/>
    </source>
</evidence>
<evidence type="ECO:0000256" key="6">
    <source>
        <dbReference type="ARBA" id="ARBA00022801"/>
    </source>
</evidence>
<dbReference type="EC" id="3.4.11.10" evidence="8"/>
<comment type="catalytic activity">
    <reaction evidence="2 8">
        <text>Release of an N-terminal amino acid, preferentially leucine, but not glutamic or aspartic acids.</text>
        <dbReference type="EC" id="3.4.11.10"/>
    </reaction>
</comment>
<comment type="catalytic activity">
    <reaction evidence="1 8">
        <text>Release of an N-terminal amino acid, Xaa-|-Yaa-, in which Xaa is preferably Leu, but may be other amino acids including Pro although not Arg or Lys, and Yaa may be Pro. Amino acid amides and methyl esters are also readily hydrolyzed, but rates on arylamides are exceedingly low.</text>
        <dbReference type="EC" id="3.4.11.1"/>
    </reaction>
</comment>
<evidence type="ECO:0000256" key="1">
    <source>
        <dbReference type="ARBA" id="ARBA00000135"/>
    </source>
</evidence>
<dbReference type="SUPFAM" id="SSF52949">
    <property type="entry name" value="Macro domain-like"/>
    <property type="match status" value="1"/>
</dbReference>
<protein>
    <recommendedName>
        <fullName evidence="8">Probable cytosol aminopeptidase</fullName>
        <ecNumber evidence="8">3.4.11.1</ecNumber>
    </recommendedName>
    <alternativeName>
        <fullName evidence="8">Leucine aminopeptidase</fullName>
        <shortName evidence="8">LAP</shortName>
        <ecNumber evidence="8">3.4.11.10</ecNumber>
    </alternativeName>
    <alternativeName>
        <fullName evidence="8">Leucyl aminopeptidase</fullName>
    </alternativeName>
</protein>
<keyword evidence="5 8" id="KW-0645">Protease</keyword>
<feature type="binding site" evidence="8">
    <location>
        <position position="249"/>
    </location>
    <ligand>
        <name>Mn(2+)</name>
        <dbReference type="ChEBI" id="CHEBI:29035"/>
        <label>1</label>
    </ligand>
</feature>
<keyword evidence="8" id="KW-0464">Manganese</keyword>
<gene>
    <name evidence="8" type="primary">pepA</name>
    <name evidence="10" type="ORF">DC432_13025</name>
</gene>
<dbReference type="PROSITE" id="PS00631">
    <property type="entry name" value="CYTOSOL_AP"/>
    <property type="match status" value="1"/>
</dbReference>
<dbReference type="GO" id="GO:0030145">
    <property type="term" value="F:manganese ion binding"/>
    <property type="evidence" value="ECO:0007669"/>
    <property type="project" value="UniProtKB-UniRule"/>
</dbReference>
<keyword evidence="8" id="KW-0479">Metal-binding</keyword>
<comment type="caution">
    <text evidence="10">The sequence shown here is derived from an EMBL/GenBank/DDBJ whole genome shotgun (WGS) entry which is preliminary data.</text>
</comment>
<dbReference type="Proteomes" id="UP000244649">
    <property type="component" value="Unassembled WGS sequence"/>
</dbReference>
<feature type="domain" description="Cytosol aminopeptidase" evidence="9">
    <location>
        <begin position="324"/>
        <end position="331"/>
    </location>
</feature>
<keyword evidence="4 8" id="KW-0031">Aminopeptidase</keyword>
<accession>A0A2T7W6Z5</accession>
<organism evidence="10 11">
    <name type="scientific">Microbacterium testaceum</name>
    <name type="common">Aureobacterium testaceum</name>
    <name type="synonym">Brevibacterium testaceum</name>
    <dbReference type="NCBI Taxonomy" id="2033"/>
    <lineage>
        <taxon>Bacteria</taxon>
        <taxon>Bacillati</taxon>
        <taxon>Actinomycetota</taxon>
        <taxon>Actinomycetes</taxon>
        <taxon>Micrococcales</taxon>
        <taxon>Microbacteriaceae</taxon>
        <taxon>Microbacterium</taxon>
    </lineage>
</organism>
<comment type="function">
    <text evidence="7 8">Presumably involved in the processing and regular turnover of intracellular proteins. Catalyzes the removal of unsubstituted N-terminal amino acids from various peptides.</text>
</comment>
<evidence type="ECO:0000256" key="4">
    <source>
        <dbReference type="ARBA" id="ARBA00022438"/>
    </source>
</evidence>
<dbReference type="Pfam" id="PF02789">
    <property type="entry name" value="Peptidase_M17_N"/>
    <property type="match status" value="1"/>
</dbReference>
<feature type="binding site" evidence="8">
    <location>
        <position position="249"/>
    </location>
    <ligand>
        <name>Mn(2+)</name>
        <dbReference type="ChEBI" id="CHEBI:29035"/>
        <label>2</label>
    </ligand>
</feature>
<dbReference type="NCBIfam" id="NF002073">
    <property type="entry name" value="PRK00913.1-2"/>
    <property type="match status" value="1"/>
</dbReference>
<dbReference type="InterPro" id="IPR008283">
    <property type="entry name" value="Peptidase_M17_N"/>
</dbReference>
<feature type="binding site" evidence="8">
    <location>
        <position position="267"/>
    </location>
    <ligand>
        <name>Mn(2+)</name>
        <dbReference type="ChEBI" id="CHEBI:29035"/>
        <label>2</label>
    </ligand>
</feature>
<dbReference type="InterPro" id="IPR043472">
    <property type="entry name" value="Macro_dom-like"/>
</dbReference>
<keyword evidence="8" id="KW-0963">Cytoplasm</keyword>
<comment type="subcellular location">
    <subcellularLocation>
        <location evidence="8">Cytoplasm</location>
    </subcellularLocation>
</comment>
<reference evidence="10 11" key="1">
    <citation type="submission" date="2018-04" db="EMBL/GenBank/DDBJ databases">
        <authorList>
            <person name="Go L.Y."/>
            <person name="Mitchell J.A."/>
        </authorList>
    </citation>
    <scope>NUCLEOTIDE SEQUENCE [LARGE SCALE GENOMIC DNA]</scope>
    <source>
        <strain evidence="10 11">TPD7010</strain>
    </source>
</reference>
<feature type="binding site" evidence="8">
    <location>
        <position position="244"/>
    </location>
    <ligand>
        <name>Mn(2+)</name>
        <dbReference type="ChEBI" id="CHEBI:29035"/>
        <label>2</label>
    </ligand>
</feature>
<proteinExistence type="inferred from homology"/>
<evidence type="ECO:0000313" key="11">
    <source>
        <dbReference type="Proteomes" id="UP000244649"/>
    </source>
</evidence>
<evidence type="ECO:0000256" key="8">
    <source>
        <dbReference type="HAMAP-Rule" id="MF_00181"/>
    </source>
</evidence>
<dbReference type="GO" id="GO:0005737">
    <property type="term" value="C:cytoplasm"/>
    <property type="evidence" value="ECO:0007669"/>
    <property type="project" value="UniProtKB-SubCell"/>
</dbReference>
<dbReference type="PRINTS" id="PR00481">
    <property type="entry name" value="LAMNOPPTDASE"/>
</dbReference>
<name>A0A2T7W6Z5_MICTE</name>
<dbReference type="PANTHER" id="PTHR11963">
    <property type="entry name" value="LEUCINE AMINOPEPTIDASE-RELATED"/>
    <property type="match status" value="1"/>
</dbReference>
<dbReference type="GO" id="GO:0006508">
    <property type="term" value="P:proteolysis"/>
    <property type="evidence" value="ECO:0007669"/>
    <property type="project" value="UniProtKB-KW"/>
</dbReference>
<evidence type="ECO:0000256" key="5">
    <source>
        <dbReference type="ARBA" id="ARBA00022670"/>
    </source>
</evidence>
<dbReference type="GO" id="GO:0070006">
    <property type="term" value="F:metalloaminopeptidase activity"/>
    <property type="evidence" value="ECO:0007669"/>
    <property type="project" value="InterPro"/>
</dbReference>
<dbReference type="EC" id="3.4.11.1" evidence="8"/>
<feature type="binding site" evidence="8">
    <location>
        <position position="328"/>
    </location>
    <ligand>
        <name>Mn(2+)</name>
        <dbReference type="ChEBI" id="CHEBI:29035"/>
        <label>1</label>
    </ligand>
</feature>
<evidence type="ECO:0000256" key="2">
    <source>
        <dbReference type="ARBA" id="ARBA00000967"/>
    </source>
</evidence>
<dbReference type="SUPFAM" id="SSF53187">
    <property type="entry name" value="Zn-dependent exopeptidases"/>
    <property type="match status" value="1"/>
</dbReference>
<dbReference type="InterPro" id="IPR000819">
    <property type="entry name" value="Peptidase_M17_C"/>
</dbReference>
<dbReference type="Pfam" id="PF00883">
    <property type="entry name" value="Peptidase_M17"/>
    <property type="match status" value="1"/>
</dbReference>
<dbReference type="Gene3D" id="3.40.220.10">
    <property type="entry name" value="Leucine Aminopeptidase, subunit E, domain 1"/>
    <property type="match status" value="1"/>
</dbReference>
<dbReference type="Gene3D" id="3.40.630.10">
    <property type="entry name" value="Zn peptidases"/>
    <property type="match status" value="1"/>
</dbReference>
<dbReference type="HAMAP" id="MF_00181">
    <property type="entry name" value="Cytosol_peptidase_M17"/>
    <property type="match status" value="1"/>
</dbReference>
<dbReference type="InterPro" id="IPR011356">
    <property type="entry name" value="Leucine_aapep/pepB"/>
</dbReference>
<keyword evidence="6 8" id="KW-0378">Hydrolase</keyword>
<evidence type="ECO:0000256" key="7">
    <source>
        <dbReference type="ARBA" id="ARBA00049972"/>
    </source>
</evidence>
<dbReference type="EMBL" id="QDFT01000039">
    <property type="protein sequence ID" value="PVE65379.1"/>
    <property type="molecule type" value="Genomic_DNA"/>
</dbReference>
<comment type="similarity">
    <text evidence="3 8">Belongs to the peptidase M17 family.</text>
</comment>
<dbReference type="InterPro" id="IPR023042">
    <property type="entry name" value="Peptidase_M17_leu_NH2_pept"/>
</dbReference>